<organism evidence="2 3">
    <name type="scientific">Lysinibacillus capsici</name>
    <dbReference type="NCBI Taxonomy" id="2115968"/>
    <lineage>
        <taxon>Bacteria</taxon>
        <taxon>Bacillati</taxon>
        <taxon>Bacillota</taxon>
        <taxon>Bacilli</taxon>
        <taxon>Bacillales</taxon>
        <taxon>Bacillaceae</taxon>
        <taxon>Lysinibacillus</taxon>
    </lineage>
</organism>
<dbReference type="Proteomes" id="UP000251431">
    <property type="component" value="Unassembled WGS sequence"/>
</dbReference>
<evidence type="ECO:0000313" key="2">
    <source>
        <dbReference type="EMBL" id="SPU00276.1"/>
    </source>
</evidence>
<keyword evidence="1" id="KW-1133">Transmembrane helix</keyword>
<evidence type="ECO:0000313" key="3">
    <source>
        <dbReference type="Proteomes" id="UP000251431"/>
    </source>
</evidence>
<dbReference type="AlphaFoldDB" id="A0A2X0XR30"/>
<gene>
    <name evidence="2" type="ORF">NCTC7582_03158</name>
</gene>
<dbReference type="EMBL" id="UAQE01000001">
    <property type="protein sequence ID" value="SPU00276.1"/>
    <property type="molecule type" value="Genomic_DNA"/>
</dbReference>
<dbReference type="InterPro" id="IPR029787">
    <property type="entry name" value="Nucleotide_cyclase"/>
</dbReference>
<keyword evidence="1" id="KW-0472">Membrane</keyword>
<dbReference type="RefSeq" id="WP_112117676.1">
    <property type="nucleotide sequence ID" value="NZ_UAQE01000001.1"/>
</dbReference>
<reference evidence="2 3" key="1">
    <citation type="submission" date="2018-06" db="EMBL/GenBank/DDBJ databases">
        <authorList>
            <consortium name="Pathogen Informatics"/>
            <person name="Doyle S."/>
        </authorList>
    </citation>
    <scope>NUCLEOTIDE SEQUENCE [LARGE SCALE GENOMIC DNA]</scope>
    <source>
        <strain evidence="2 3">NCTC7582</strain>
    </source>
</reference>
<sequence length="118" mass="13676">MVSIEDILSGVHDHSFVASNQSYPFFWHTRDTISLRLSMDDILIDKNESYWLEVTDKLDSIDMYIIIGVTCFVMGDTIHFLLSRCDKALYQAKHHGRNRVEFLLDHTKPETKTEASLP</sequence>
<keyword evidence="1" id="KW-0812">Transmembrane</keyword>
<accession>A0A2X0XR30</accession>
<dbReference type="InterPro" id="IPR043128">
    <property type="entry name" value="Rev_trsase/Diguanyl_cyclase"/>
</dbReference>
<dbReference type="Gene3D" id="3.30.70.270">
    <property type="match status" value="1"/>
</dbReference>
<feature type="transmembrane region" description="Helical" evidence="1">
    <location>
        <begin position="63"/>
        <end position="82"/>
    </location>
</feature>
<proteinExistence type="predicted"/>
<evidence type="ECO:0000256" key="1">
    <source>
        <dbReference type="SAM" id="Phobius"/>
    </source>
</evidence>
<dbReference type="SUPFAM" id="SSF55073">
    <property type="entry name" value="Nucleotide cyclase"/>
    <property type="match status" value="1"/>
</dbReference>
<protein>
    <submittedName>
        <fullName evidence="2">Response regulator PleD</fullName>
    </submittedName>
</protein>
<name>A0A2X0XR30_9BACI</name>